<dbReference type="STRING" id="1333662.LPB303_16240"/>
<feature type="domain" description="Cupin type-2" evidence="1">
    <location>
        <begin position="35"/>
        <end position="94"/>
    </location>
</feature>
<evidence type="ECO:0000313" key="3">
    <source>
        <dbReference type="Proteomes" id="UP000076923"/>
    </source>
</evidence>
<dbReference type="InterPro" id="IPR014710">
    <property type="entry name" value="RmlC-like_jellyroll"/>
</dbReference>
<dbReference type="EMBL" id="LVWE01000085">
    <property type="protein sequence ID" value="OAD40799.1"/>
    <property type="molecule type" value="Genomic_DNA"/>
</dbReference>
<dbReference type="SUPFAM" id="SSF51182">
    <property type="entry name" value="RmlC-like cupins"/>
    <property type="match status" value="1"/>
</dbReference>
<keyword evidence="3" id="KW-1185">Reference proteome</keyword>
<sequence>MKKASITENLIYGEDKPSVTVLIKTATTKEIRILMKKGQQMKEHKAPFPIVIELFEGAIDFGVEGEKQELKKGDLIALDANVPHDLYCTEDCIIRLTVSIADSVQRVKDVV</sequence>
<dbReference type="PANTHER" id="PTHR37694">
    <property type="entry name" value="SLR8022 PROTEIN"/>
    <property type="match status" value="1"/>
</dbReference>
<dbReference type="InterPro" id="IPR013096">
    <property type="entry name" value="Cupin_2"/>
</dbReference>
<dbReference type="InterPro" id="IPR011051">
    <property type="entry name" value="RmlC_Cupin_sf"/>
</dbReference>
<gene>
    <name evidence="2" type="ORF">LPB303_16240</name>
</gene>
<name>A0A176SYY9_9FLAO</name>
<dbReference type="AlphaFoldDB" id="A0A176SYY9"/>
<accession>A0A176SYY9</accession>
<comment type="caution">
    <text evidence="2">The sequence shown here is derived from an EMBL/GenBank/DDBJ whole genome shotgun (WGS) entry which is preliminary data.</text>
</comment>
<dbReference type="Proteomes" id="UP000076923">
    <property type="component" value="Unassembled WGS sequence"/>
</dbReference>
<dbReference type="Pfam" id="PF07883">
    <property type="entry name" value="Cupin_2"/>
    <property type="match status" value="1"/>
</dbReference>
<evidence type="ECO:0000313" key="2">
    <source>
        <dbReference type="EMBL" id="OAD40799.1"/>
    </source>
</evidence>
<reference evidence="2 3" key="1">
    <citation type="submission" date="2016-02" db="EMBL/GenBank/DDBJ databases">
        <title>Draft genome sequence of Polaribacter atrinae KACC17473.</title>
        <authorList>
            <person name="Shin S.-K."/>
            <person name="Yi H."/>
        </authorList>
    </citation>
    <scope>NUCLEOTIDE SEQUENCE [LARGE SCALE GENOMIC DNA]</scope>
    <source>
        <strain evidence="2 3">KACC 17473</strain>
    </source>
</reference>
<dbReference type="RefSeq" id="WP_068452637.1">
    <property type="nucleotide sequence ID" value="NZ_CANKUV010000003.1"/>
</dbReference>
<dbReference type="OrthoDB" id="997205at2"/>
<dbReference type="CDD" id="cd02230">
    <property type="entry name" value="cupin_HP0902-like"/>
    <property type="match status" value="1"/>
</dbReference>
<dbReference type="PANTHER" id="PTHR37694:SF1">
    <property type="entry name" value="SLR8022 PROTEIN"/>
    <property type="match status" value="1"/>
</dbReference>
<proteinExistence type="predicted"/>
<organism evidence="2 3">
    <name type="scientific">Polaribacter atrinae</name>
    <dbReference type="NCBI Taxonomy" id="1333662"/>
    <lineage>
        <taxon>Bacteria</taxon>
        <taxon>Pseudomonadati</taxon>
        <taxon>Bacteroidota</taxon>
        <taxon>Flavobacteriia</taxon>
        <taxon>Flavobacteriales</taxon>
        <taxon>Flavobacteriaceae</taxon>
    </lineage>
</organism>
<dbReference type="Gene3D" id="2.60.120.10">
    <property type="entry name" value="Jelly Rolls"/>
    <property type="match status" value="1"/>
</dbReference>
<evidence type="ECO:0000259" key="1">
    <source>
        <dbReference type="Pfam" id="PF07883"/>
    </source>
</evidence>
<protein>
    <submittedName>
        <fullName evidence="2">Cupin</fullName>
    </submittedName>
</protein>